<keyword evidence="1" id="KW-0732">Signal</keyword>
<proteinExistence type="predicted"/>
<reference evidence="2" key="1">
    <citation type="submission" date="2022-06" db="EMBL/GenBank/DDBJ databases">
        <authorList>
            <consortium name="SYNGENTA / RWTH Aachen University"/>
        </authorList>
    </citation>
    <scope>NUCLEOTIDE SEQUENCE</scope>
</reference>
<comment type="caution">
    <text evidence="2">The sequence shown here is derived from an EMBL/GenBank/DDBJ whole genome shotgun (WGS) entry which is preliminary data.</text>
</comment>
<dbReference type="Proteomes" id="UP001153365">
    <property type="component" value="Unassembled WGS sequence"/>
</dbReference>
<evidence type="ECO:0000313" key="3">
    <source>
        <dbReference type="Proteomes" id="UP001153365"/>
    </source>
</evidence>
<name>A0AAV0BBH6_PHAPC</name>
<feature type="signal peptide" evidence="1">
    <location>
        <begin position="1"/>
        <end position="20"/>
    </location>
</feature>
<accession>A0AAV0BBH6</accession>
<keyword evidence="3" id="KW-1185">Reference proteome</keyword>
<sequence>MRVGLLLFLTLLVAIRNSKQNPVPPTIVKDGENAYTSLTYKLNTPINKLNFNGQVKLPNFSTLHSNFFSSSHSSDLLKSSLTNNLETLKSEQGGIRGEGQISKSKEIYPKKDKKWLRRWITFMKLQAFR</sequence>
<feature type="chain" id="PRO_5043538497" description="Secreted protein" evidence="1">
    <location>
        <begin position="21"/>
        <end position="129"/>
    </location>
</feature>
<evidence type="ECO:0008006" key="4">
    <source>
        <dbReference type="Google" id="ProtNLM"/>
    </source>
</evidence>
<gene>
    <name evidence="2" type="ORF">PPACK8108_LOCUS17144</name>
</gene>
<dbReference type="AlphaFoldDB" id="A0AAV0BBH6"/>
<protein>
    <recommendedName>
        <fullName evidence="4">Secreted protein</fullName>
    </recommendedName>
</protein>
<organism evidence="2 3">
    <name type="scientific">Phakopsora pachyrhizi</name>
    <name type="common">Asian soybean rust disease fungus</name>
    <dbReference type="NCBI Taxonomy" id="170000"/>
    <lineage>
        <taxon>Eukaryota</taxon>
        <taxon>Fungi</taxon>
        <taxon>Dikarya</taxon>
        <taxon>Basidiomycota</taxon>
        <taxon>Pucciniomycotina</taxon>
        <taxon>Pucciniomycetes</taxon>
        <taxon>Pucciniales</taxon>
        <taxon>Phakopsoraceae</taxon>
        <taxon>Phakopsora</taxon>
    </lineage>
</organism>
<dbReference type="EMBL" id="CALTRL010004770">
    <property type="protein sequence ID" value="CAH7683540.1"/>
    <property type="molecule type" value="Genomic_DNA"/>
</dbReference>
<evidence type="ECO:0000313" key="2">
    <source>
        <dbReference type="EMBL" id="CAH7683540.1"/>
    </source>
</evidence>
<evidence type="ECO:0000256" key="1">
    <source>
        <dbReference type="SAM" id="SignalP"/>
    </source>
</evidence>